<accession>A0A9K3KVQ2</accession>
<feature type="compositionally biased region" description="Polar residues" evidence="3">
    <location>
        <begin position="68"/>
        <end position="104"/>
    </location>
</feature>
<feature type="region of interest" description="Disordered" evidence="3">
    <location>
        <begin position="116"/>
        <end position="165"/>
    </location>
</feature>
<organism evidence="4 5">
    <name type="scientific">Nitzschia inconspicua</name>
    <dbReference type="NCBI Taxonomy" id="303405"/>
    <lineage>
        <taxon>Eukaryota</taxon>
        <taxon>Sar</taxon>
        <taxon>Stramenopiles</taxon>
        <taxon>Ochrophyta</taxon>
        <taxon>Bacillariophyta</taxon>
        <taxon>Bacillariophyceae</taxon>
        <taxon>Bacillariophycidae</taxon>
        <taxon>Bacillariales</taxon>
        <taxon>Bacillariaceae</taxon>
        <taxon>Nitzschia</taxon>
    </lineage>
</organism>
<feature type="compositionally biased region" description="Basic and acidic residues" evidence="3">
    <location>
        <begin position="120"/>
        <end position="137"/>
    </location>
</feature>
<feature type="coiled-coil region" evidence="2">
    <location>
        <begin position="798"/>
        <end position="857"/>
    </location>
</feature>
<gene>
    <name evidence="4" type="ORF">IV203_009721</name>
</gene>
<feature type="region of interest" description="Disordered" evidence="3">
    <location>
        <begin position="1055"/>
        <end position="1082"/>
    </location>
</feature>
<evidence type="ECO:0000313" key="5">
    <source>
        <dbReference type="Proteomes" id="UP000693970"/>
    </source>
</evidence>
<evidence type="ECO:0000313" key="4">
    <source>
        <dbReference type="EMBL" id="KAG7350361.1"/>
    </source>
</evidence>
<comment type="caution">
    <text evidence="4">The sequence shown here is derived from an EMBL/GenBank/DDBJ whole genome shotgun (WGS) entry which is preliminary data.</text>
</comment>
<feature type="region of interest" description="Disordered" evidence="3">
    <location>
        <begin position="1"/>
        <end position="104"/>
    </location>
</feature>
<keyword evidence="5" id="KW-1185">Reference proteome</keyword>
<feature type="compositionally biased region" description="Basic residues" evidence="3">
    <location>
        <begin position="7"/>
        <end position="19"/>
    </location>
</feature>
<sequence length="1082" mass="120293">MSSLLTPKRRERAKQKSRAAHNNNNNSSSMSPGIRPSSSSTSSASYTRSGRYQAMSDDEASPPRNGADNVQSSSNYPYRNSSTIPPRTVTPTGSEITAASSNASFSQRRHFLLQRSKHRSWGDDHHHDDDDEKEIRRTVSNSSMNRGKTNVKKTHGRASSIGTGPVLVVNTTPSFMSSFRRGRGSAQSYQDGDLEPFDEDMPMDERMDRRQEVPQHRGMLLFQSKSADADTRASYRNMTPSKEVADIVMSSSSNDGGDGTGIGRIIAALNNGSNSRPNNLNREERILWDALQTAMVNDRNEHLTKRRSLERSLQESTLKLGQATARETELELELAKSKCECADLEHKYTMALAETRVLIGQKGGVEGGIIPVDGNKFQNRIESLEEILKEKEDALKQQQNDHDAEVRAIQRVLADITSEKMKLEDRLASIEQEAKEGETKSSLPENTKKSSSDFPSKDEDEINVANDVSDPDMEMKSKIETLERELQEAKSHANSVMEEKKLLVSEIDSAKKDVANHVKEVDTLKTMIHTFQEQIASEKQEKELLREQVNNLTSSPSGNQTESPKPEMDHPKPEHSSSAERDDEKDDDDDDDDDNDEAKVSPAEPKDDEVTSLKQTLSETESSLENAKKIIASLENANGSLTMDLRSKLKAKEEELAIVQKESDERKRRLDSLATELRDLQRRQGDVEELSRRTKAQLTKQRALVGHLQASMTDLQAAVVVHESSVSAETGLADKSSIEEISEILADALNAVKVTLESTVDLIEDSDDISVGTTDVEMNSEVGRHIDAIIRNDREAAAKELRAQLDQKRIAVKRLEEALRKQHEEMKKMRAQLNSRNAGHGETEEELRAEIASLQQQCLTNMEVLAKKERELSVLRSSLKVDDNDAGYISDDASDDEDDGGDSSGSMPSPTDLDSYGPAEAEAFATILSQTSGGAEVTGRKRELAALKSQLLKALSEKEAASKDLKAEQESLANAKMIISSLEQANKGMMEDLRSRLHESNTAIASLLEKSMEHEKQAEKYQQELEILKDEKNAEREKLESEVRRLQEQLSKLTVSCHETSSPTTGNKPIEEKKEELLTADI</sequence>
<feature type="region of interest" description="Disordered" evidence="3">
    <location>
        <begin position="885"/>
        <end position="917"/>
    </location>
</feature>
<dbReference type="AlphaFoldDB" id="A0A9K3KVQ2"/>
<feature type="compositionally biased region" description="Acidic residues" evidence="3">
    <location>
        <begin position="583"/>
        <end position="596"/>
    </location>
</feature>
<feature type="compositionally biased region" description="Polar residues" evidence="3">
    <location>
        <begin position="612"/>
        <end position="624"/>
    </location>
</feature>
<dbReference type="PANTHER" id="PTHR23157:SF25">
    <property type="entry name" value="GRIP AND COILED-COIL DOMAIN-CONTAINING PROTEIN 1"/>
    <property type="match status" value="1"/>
</dbReference>
<keyword evidence="2" id="KW-0175">Coiled coil</keyword>
<dbReference type="InterPro" id="IPR051952">
    <property type="entry name" value="Golgi-autophagy_related"/>
</dbReference>
<proteinExistence type="predicted"/>
<feature type="compositionally biased region" description="Basic and acidic residues" evidence="3">
    <location>
        <begin position="1069"/>
        <end position="1082"/>
    </location>
</feature>
<dbReference type="OrthoDB" id="49376at2759"/>
<feature type="compositionally biased region" description="Basic and acidic residues" evidence="3">
    <location>
        <begin position="446"/>
        <end position="457"/>
    </location>
</feature>
<name>A0A9K3KVQ2_9STRA</name>
<feature type="compositionally biased region" description="Acidic residues" evidence="3">
    <location>
        <begin position="892"/>
        <end position="901"/>
    </location>
</feature>
<feature type="compositionally biased region" description="Polar residues" evidence="3">
    <location>
        <begin position="138"/>
        <end position="148"/>
    </location>
</feature>
<feature type="compositionally biased region" description="Acidic residues" evidence="3">
    <location>
        <begin position="192"/>
        <end position="201"/>
    </location>
</feature>
<feature type="region of interest" description="Disordered" evidence="3">
    <location>
        <begin position="432"/>
        <end position="473"/>
    </location>
</feature>
<dbReference type="PANTHER" id="PTHR23157">
    <property type="entry name" value="GRIP AND COILED-COIL DOMAIN-CONTAINING PROTEIN 1"/>
    <property type="match status" value="1"/>
</dbReference>
<dbReference type="Proteomes" id="UP000693970">
    <property type="component" value="Unassembled WGS sequence"/>
</dbReference>
<reference evidence="4" key="1">
    <citation type="journal article" date="2021" name="Sci. Rep.">
        <title>Diploid genomic architecture of Nitzschia inconspicua, an elite biomass production diatom.</title>
        <authorList>
            <person name="Oliver A."/>
            <person name="Podell S."/>
            <person name="Pinowska A."/>
            <person name="Traller J.C."/>
            <person name="Smith S.R."/>
            <person name="McClure R."/>
            <person name="Beliaev A."/>
            <person name="Bohutskyi P."/>
            <person name="Hill E.A."/>
            <person name="Rabines A."/>
            <person name="Zheng H."/>
            <person name="Allen L.Z."/>
            <person name="Kuo A."/>
            <person name="Grigoriev I.V."/>
            <person name="Allen A.E."/>
            <person name="Hazlebeck D."/>
            <person name="Allen E.E."/>
        </authorList>
    </citation>
    <scope>NUCLEOTIDE SEQUENCE</scope>
    <source>
        <strain evidence="4">Hildebrandi</strain>
    </source>
</reference>
<evidence type="ECO:0000256" key="1">
    <source>
        <dbReference type="ARBA" id="ARBA00004184"/>
    </source>
</evidence>
<dbReference type="GO" id="GO:0005794">
    <property type="term" value="C:Golgi apparatus"/>
    <property type="evidence" value="ECO:0007669"/>
    <property type="project" value="TreeGrafter"/>
</dbReference>
<evidence type="ECO:0000256" key="2">
    <source>
        <dbReference type="SAM" id="Coils"/>
    </source>
</evidence>
<feature type="compositionally biased region" description="Basic and acidic residues" evidence="3">
    <location>
        <begin position="564"/>
        <end position="582"/>
    </location>
</feature>
<feature type="compositionally biased region" description="Low complexity" evidence="3">
    <location>
        <begin position="22"/>
        <end position="50"/>
    </location>
</feature>
<dbReference type="EMBL" id="JAGRRH010000018">
    <property type="protein sequence ID" value="KAG7350361.1"/>
    <property type="molecule type" value="Genomic_DNA"/>
</dbReference>
<comment type="subcellular location">
    <subcellularLocation>
        <location evidence="1">Endomembrane system</location>
        <topology evidence="1">Peripheral membrane protein</topology>
    </subcellularLocation>
</comment>
<feature type="region of interest" description="Disordered" evidence="3">
    <location>
        <begin position="178"/>
        <end position="201"/>
    </location>
</feature>
<reference evidence="4" key="2">
    <citation type="submission" date="2021-04" db="EMBL/GenBank/DDBJ databases">
        <authorList>
            <person name="Podell S."/>
        </authorList>
    </citation>
    <scope>NUCLEOTIDE SEQUENCE</scope>
    <source>
        <strain evidence="4">Hildebrandi</strain>
    </source>
</reference>
<evidence type="ECO:0000256" key="3">
    <source>
        <dbReference type="SAM" id="MobiDB-lite"/>
    </source>
</evidence>
<feature type="region of interest" description="Disordered" evidence="3">
    <location>
        <begin position="539"/>
        <end position="624"/>
    </location>
</feature>
<protein>
    <submittedName>
        <fullName evidence="4">Uncharacterized protein</fullName>
    </submittedName>
</protein>
<feature type="compositionally biased region" description="Polar residues" evidence="3">
    <location>
        <begin position="548"/>
        <end position="563"/>
    </location>
</feature>
<feature type="compositionally biased region" description="Polar residues" evidence="3">
    <location>
        <begin position="1055"/>
        <end position="1067"/>
    </location>
</feature>